<reference evidence="6 7" key="1">
    <citation type="submission" date="2019-09" db="EMBL/GenBank/DDBJ databases">
        <authorList>
            <person name="Chen X.-Y."/>
        </authorList>
    </citation>
    <scope>NUCLEOTIDE SEQUENCE [LARGE SCALE GENOMIC DNA]</scope>
    <source>
        <strain evidence="6 7">NY5</strain>
    </source>
</reference>
<protein>
    <submittedName>
        <fullName evidence="6">DUF3336 domain-containing protein</fullName>
    </submittedName>
</protein>
<comment type="caution">
    <text evidence="4">Lacks conserved residue(s) required for the propagation of feature annotation.</text>
</comment>
<keyword evidence="1 4" id="KW-0378">Hydrolase</keyword>
<keyword evidence="2 4" id="KW-0442">Lipid degradation</keyword>
<accession>A0A5B0X1W7</accession>
<evidence type="ECO:0000313" key="7">
    <source>
        <dbReference type="Proteomes" id="UP000323708"/>
    </source>
</evidence>
<dbReference type="GO" id="GO:0004806">
    <property type="term" value="F:triacylglycerol lipase activity"/>
    <property type="evidence" value="ECO:0007669"/>
    <property type="project" value="InterPro"/>
</dbReference>
<evidence type="ECO:0000313" key="6">
    <source>
        <dbReference type="EMBL" id="KAA1192668.1"/>
    </source>
</evidence>
<dbReference type="Pfam" id="PF11815">
    <property type="entry name" value="DUF3336"/>
    <property type="match status" value="1"/>
</dbReference>
<dbReference type="GO" id="GO:0016042">
    <property type="term" value="P:lipid catabolic process"/>
    <property type="evidence" value="ECO:0007669"/>
    <property type="project" value="UniProtKB-UniRule"/>
</dbReference>
<evidence type="ECO:0000259" key="5">
    <source>
        <dbReference type="PROSITE" id="PS51635"/>
    </source>
</evidence>
<keyword evidence="7" id="KW-1185">Reference proteome</keyword>
<feature type="short sequence motif" description="GXSXG" evidence="4">
    <location>
        <begin position="180"/>
        <end position="184"/>
    </location>
</feature>
<dbReference type="Pfam" id="PF01734">
    <property type="entry name" value="Patatin"/>
    <property type="match status" value="1"/>
</dbReference>
<keyword evidence="3 4" id="KW-0443">Lipid metabolism</keyword>
<dbReference type="SUPFAM" id="SSF52151">
    <property type="entry name" value="FabD/lysophospholipase-like"/>
    <property type="match status" value="1"/>
</dbReference>
<dbReference type="InterPro" id="IPR002641">
    <property type="entry name" value="PNPLA_dom"/>
</dbReference>
<name>A0A5B0X1W7_9GAMM</name>
<dbReference type="PANTHER" id="PTHR14226:SF10">
    <property type="entry name" value="TRIACYLGLYCEROL LIPASE 4-RELATED"/>
    <property type="match status" value="1"/>
</dbReference>
<dbReference type="InterPro" id="IPR021771">
    <property type="entry name" value="Triacylglycerol_lipase_N"/>
</dbReference>
<sequence length="493" mass="55361">MAIRKRYKLNKLQGSLREAMSHAEWLSLATEIDELNGAGQWRSSAKSRLYDAHQIKVRSDRLVEFLAGKDRRELIYHLNEGLHGNMGGMGKDVLYQRALTGTKTLIQDYIETLCRALREVAAASDTEIPFDQKLDFFRRASHCYGRSALTLSGGGGLIYFHHGVVDTLLSEGLLPNVLSGASAGSWMCAQIGTRTDEELVAYFDEKRYDANVGESSLKLFSGMAQEAAVSSRERTVDAFVDNITFQEAFEHTGRYINISIAPFERHQTSRLMNAITSPNVTIRSAAKASSSVPGLVTPVQLEAKDSHGNIKPYLRGRYWVDGSMSEDLPFKRLSRLFGVNHYIVSMINPLAIPFLRHFKRTPEGSLSQSVMEMAAVTAKHGVKTARRWSSPIPHRGLDRALSTLYQVLDQSYIGDINILFDYRQARSGNAIFQYNNDEEIREMILNGRRAVWPKLCQIRNAVKVGQAIDEILAELEQESVIKPHEKKLAHITQ</sequence>
<dbReference type="Gene3D" id="3.40.1090.10">
    <property type="entry name" value="Cytosolic phospholipase A2 catalytic domain"/>
    <property type="match status" value="2"/>
</dbReference>
<dbReference type="PROSITE" id="PS51635">
    <property type="entry name" value="PNPLA"/>
    <property type="match status" value="1"/>
</dbReference>
<proteinExistence type="predicted"/>
<dbReference type="PANTHER" id="PTHR14226">
    <property type="entry name" value="NEUROPATHY TARGET ESTERASE/SWISS CHEESE D.MELANOGASTER"/>
    <property type="match status" value="1"/>
</dbReference>
<dbReference type="AlphaFoldDB" id="A0A5B0X1W7"/>
<evidence type="ECO:0000256" key="3">
    <source>
        <dbReference type="ARBA" id="ARBA00023098"/>
    </source>
</evidence>
<evidence type="ECO:0000256" key="4">
    <source>
        <dbReference type="PROSITE-ProRule" id="PRU01161"/>
    </source>
</evidence>
<dbReference type="RefSeq" id="WP_149610951.1">
    <property type="nucleotide sequence ID" value="NZ_VTUX01000003.1"/>
</dbReference>
<feature type="domain" description="PNPLA" evidence="5">
    <location>
        <begin position="149"/>
        <end position="334"/>
    </location>
</feature>
<evidence type="ECO:0000256" key="1">
    <source>
        <dbReference type="ARBA" id="ARBA00022801"/>
    </source>
</evidence>
<feature type="active site" description="Nucleophile" evidence="4">
    <location>
        <position position="182"/>
    </location>
</feature>
<dbReference type="InterPro" id="IPR050301">
    <property type="entry name" value="NTE"/>
</dbReference>
<comment type="caution">
    <text evidence="6">The sequence shown here is derived from an EMBL/GenBank/DDBJ whole genome shotgun (WGS) entry which is preliminary data.</text>
</comment>
<dbReference type="EMBL" id="VTUX01000003">
    <property type="protein sequence ID" value="KAA1192668.1"/>
    <property type="molecule type" value="Genomic_DNA"/>
</dbReference>
<dbReference type="Proteomes" id="UP000323708">
    <property type="component" value="Unassembled WGS sequence"/>
</dbReference>
<feature type="active site" description="Proton acceptor" evidence="4">
    <location>
        <position position="321"/>
    </location>
</feature>
<gene>
    <name evidence="6" type="ORF">F0M18_08385</name>
</gene>
<organism evidence="6 7">
    <name type="scientific">Pseudohalioglobus sediminis</name>
    <dbReference type="NCBI Taxonomy" id="2606449"/>
    <lineage>
        <taxon>Bacteria</taxon>
        <taxon>Pseudomonadati</taxon>
        <taxon>Pseudomonadota</taxon>
        <taxon>Gammaproteobacteria</taxon>
        <taxon>Cellvibrionales</taxon>
        <taxon>Halieaceae</taxon>
        <taxon>Pseudohalioglobus</taxon>
    </lineage>
</organism>
<evidence type="ECO:0000256" key="2">
    <source>
        <dbReference type="ARBA" id="ARBA00022963"/>
    </source>
</evidence>
<dbReference type="InterPro" id="IPR016035">
    <property type="entry name" value="Acyl_Trfase/lysoPLipase"/>
</dbReference>